<dbReference type="Gene3D" id="3.40.1530.20">
    <property type="entry name" value="Protein of unknown function (DUF1491)"/>
    <property type="match status" value="1"/>
</dbReference>
<name>A0ABV7XG53_9SPHN</name>
<reference evidence="2" key="1">
    <citation type="journal article" date="2019" name="Int. J. Syst. Evol. Microbiol.">
        <title>The Global Catalogue of Microorganisms (GCM) 10K type strain sequencing project: providing services to taxonomists for standard genome sequencing and annotation.</title>
        <authorList>
            <consortium name="The Broad Institute Genomics Platform"/>
            <consortium name="The Broad Institute Genome Sequencing Center for Infectious Disease"/>
            <person name="Wu L."/>
            <person name="Ma J."/>
        </authorList>
    </citation>
    <scope>NUCLEOTIDE SEQUENCE [LARGE SCALE GENOMIC DNA]</scope>
    <source>
        <strain evidence="2">KCTC 42644</strain>
    </source>
</reference>
<organism evidence="1 2">
    <name type="scientific">Sphingoaurantiacus capsulatus</name>
    <dbReference type="NCBI Taxonomy" id="1771310"/>
    <lineage>
        <taxon>Bacteria</taxon>
        <taxon>Pseudomonadati</taxon>
        <taxon>Pseudomonadota</taxon>
        <taxon>Alphaproteobacteria</taxon>
        <taxon>Sphingomonadales</taxon>
        <taxon>Sphingosinicellaceae</taxon>
        <taxon>Sphingoaurantiacus</taxon>
    </lineage>
</organism>
<sequence>MSARLPTKLRVSALIRAAQAAGDFATVIKKGDETAGQLLLLARQRNGVIQVYSRTMNSSGDYSWTIAAAAEAGDERPVDDYLDRQKKYDPDLWIIELDTANPERFVDDELI</sequence>
<evidence type="ECO:0000313" key="1">
    <source>
        <dbReference type="EMBL" id="MFC3714440.1"/>
    </source>
</evidence>
<protein>
    <submittedName>
        <fullName evidence="1">DUF1491 family protein</fullName>
    </submittedName>
</protein>
<proteinExistence type="predicted"/>
<comment type="caution">
    <text evidence="1">The sequence shown here is derived from an EMBL/GenBank/DDBJ whole genome shotgun (WGS) entry which is preliminary data.</text>
</comment>
<accession>A0ABV7XG53</accession>
<dbReference type="Pfam" id="PF07372">
    <property type="entry name" value="DUF1491"/>
    <property type="match status" value="1"/>
</dbReference>
<dbReference type="Proteomes" id="UP001595615">
    <property type="component" value="Unassembled WGS sequence"/>
</dbReference>
<evidence type="ECO:0000313" key="2">
    <source>
        <dbReference type="Proteomes" id="UP001595615"/>
    </source>
</evidence>
<dbReference type="EMBL" id="JBHRXV010000015">
    <property type="protein sequence ID" value="MFC3714440.1"/>
    <property type="molecule type" value="Genomic_DNA"/>
</dbReference>
<dbReference type="InterPro" id="IPR009964">
    <property type="entry name" value="DUF1491"/>
</dbReference>
<keyword evidence="2" id="KW-1185">Reference proteome</keyword>
<gene>
    <name evidence="1" type="ORF">ACFOMD_17870</name>
</gene>
<dbReference type="RefSeq" id="WP_380864030.1">
    <property type="nucleotide sequence ID" value="NZ_JBHRXV010000015.1"/>
</dbReference>